<dbReference type="Proteomes" id="UP001165121">
    <property type="component" value="Unassembled WGS sequence"/>
</dbReference>
<dbReference type="Pfam" id="PF01762">
    <property type="entry name" value="Galactosyl_T"/>
    <property type="match status" value="1"/>
</dbReference>
<evidence type="ECO:0000256" key="3">
    <source>
        <dbReference type="ARBA" id="ARBA00022676"/>
    </source>
</evidence>
<keyword evidence="15" id="KW-1185">Reference proteome</keyword>
<reference evidence="14" key="1">
    <citation type="submission" date="2023-04" db="EMBL/GenBank/DDBJ databases">
        <title>Phytophthora fragariaefolia NBRC 109709.</title>
        <authorList>
            <person name="Ichikawa N."/>
            <person name="Sato H."/>
            <person name="Tonouchi N."/>
        </authorList>
    </citation>
    <scope>NUCLEOTIDE SEQUENCE</scope>
    <source>
        <strain evidence="14">NBRC 109709</strain>
    </source>
</reference>
<feature type="region of interest" description="Disordered" evidence="11">
    <location>
        <begin position="21"/>
        <end position="42"/>
    </location>
</feature>
<dbReference type="InterPro" id="IPR055270">
    <property type="entry name" value="Glyco_tran_10_C"/>
</dbReference>
<keyword evidence="4 10" id="KW-0808">Transferase</keyword>
<evidence type="ECO:0000313" key="14">
    <source>
        <dbReference type="EMBL" id="GMF38441.1"/>
    </source>
</evidence>
<feature type="signal peptide" evidence="12">
    <location>
        <begin position="1"/>
        <end position="22"/>
    </location>
</feature>
<evidence type="ECO:0000256" key="8">
    <source>
        <dbReference type="ARBA" id="ARBA00023034"/>
    </source>
</evidence>
<feature type="domain" description="Fucosyltransferase C-terminal" evidence="13">
    <location>
        <begin position="762"/>
        <end position="896"/>
    </location>
</feature>
<dbReference type="GO" id="GO:0016758">
    <property type="term" value="F:hexosyltransferase activity"/>
    <property type="evidence" value="ECO:0007669"/>
    <property type="project" value="InterPro"/>
</dbReference>
<evidence type="ECO:0000256" key="1">
    <source>
        <dbReference type="ARBA" id="ARBA00004323"/>
    </source>
</evidence>
<evidence type="ECO:0000256" key="10">
    <source>
        <dbReference type="RuleBase" id="RU003832"/>
    </source>
</evidence>
<evidence type="ECO:0000256" key="6">
    <source>
        <dbReference type="ARBA" id="ARBA00022968"/>
    </source>
</evidence>
<proteinExistence type="inferred from homology"/>
<evidence type="ECO:0000313" key="15">
    <source>
        <dbReference type="Proteomes" id="UP001165121"/>
    </source>
</evidence>
<feature type="chain" id="PRO_5040863491" description="Fucosyltransferase" evidence="12">
    <location>
        <begin position="23"/>
        <end position="937"/>
    </location>
</feature>
<accession>A0A9W7CQH4</accession>
<keyword evidence="8 10" id="KW-0333">Golgi apparatus</keyword>
<dbReference type="EC" id="2.4.1.-" evidence="10"/>
<sequence length="937" mass="105373">MRVISWMVGGSCVLHAVAPTVSDPASSRGETRPTEESEGAFTRDPINNFRVMHPEDGAVTTNPVELRVEVGIKSIEEYKAHYGERVLCVEISGGCDRKQCTPMLDPSIVFHDLPQGNYTAKAVVTEAGDGVRAYHTTAGTTFSVVSEEVMIAHKAAVGLRREMGLLAWARQERGQWKDHVIEASRVGGGDIGYNVVNNSPGSGDNIFLMIGVKTFVVENFPFRQVIRETWASVDRLPDDVKVMFVGCTPRFSDTQSDTERKAIQDAIELEKKLFGDLLTEELECEDSYADLSNKVKQFLRFAAQSSPQTPFVMIADDDIYLRADLLANQLRNEVNPRQLYIGQVWDKLLGRSLEPVRNSSERYFIPEAMYPLNSYPPFAFGPHYVLSMDCARFIGNNYKKLRGLNAIDDVSVALWLLAMQVHAVHTPAFSSLRIGVCSGGLLSLADVSPFGIRSIHSNVIAKRDLCYGFDRIAWQKSDQLDRSVHIPRWDIRIEVHDLYTFKFLKVTSTIQMLDIENAIISVSYNPSAEPFTSYTRRICSQVLTYVQEIKSHSFICDELALELKVQLQQQFRRLTTSSSVNLAFLELWRYNLFDADPDMTPLIVAYSHYAEYSSVVLECLLVGVYKHHRRPILVMPEWHLREYSENAPDVFIFSILDYDCLTGITPNCQQAIALRIRNYAYGPRPTAIMMLVGEPASTQGLDERVILLSTVSGVTHKRHVYLNVASTSFGERLGHSPKALLSPAAVSMGPQAFDDRRFCAYLYARCDRPQREYMFDVLNAMEPVDALGVCAGSSRLPDSSYSTSRYSDWYNDDAVANFERYKFVIAFENSGVSGYVTEKLVNPFLAGSIPIYLGNSTTVSQLFNPKSFIDCGHFSKLRDCAKYVVKVHQSPELYAQMLHETPIRDVTAFNEAFSWYPSVPSQILANKIAKLLQRTSP</sequence>
<dbReference type="SUPFAM" id="SSF53756">
    <property type="entry name" value="UDP-Glycosyltransferase/glycogen phosphorylase"/>
    <property type="match status" value="1"/>
</dbReference>
<name>A0A9W7CQH4_9STRA</name>
<evidence type="ECO:0000256" key="9">
    <source>
        <dbReference type="ARBA" id="ARBA00023136"/>
    </source>
</evidence>
<keyword evidence="7" id="KW-1133">Transmembrane helix</keyword>
<dbReference type="AlphaFoldDB" id="A0A9W7CQH4"/>
<protein>
    <recommendedName>
        <fullName evidence="10">Fucosyltransferase</fullName>
        <ecNumber evidence="10">2.4.1.-</ecNumber>
    </recommendedName>
</protein>
<comment type="similarity">
    <text evidence="10">Belongs to the glycosyltransferase 10 family.</text>
</comment>
<comment type="subcellular location">
    <subcellularLocation>
        <location evidence="1">Golgi apparatus membrane</location>
        <topology evidence="1">Single-pass type II membrane protein</topology>
    </subcellularLocation>
    <subcellularLocation>
        <location evidence="10">Golgi apparatus</location>
        <location evidence="10">Golgi stack membrane</location>
        <topology evidence="10">Single-pass type II membrane protein</topology>
    </subcellularLocation>
</comment>
<dbReference type="EMBL" id="BSXT01001088">
    <property type="protein sequence ID" value="GMF38441.1"/>
    <property type="molecule type" value="Genomic_DNA"/>
</dbReference>
<comment type="caution">
    <text evidence="14">The sequence shown here is derived from an EMBL/GenBank/DDBJ whole genome shotgun (WGS) entry which is preliminary data.</text>
</comment>
<dbReference type="OrthoDB" id="427096at2759"/>
<evidence type="ECO:0000256" key="2">
    <source>
        <dbReference type="ARBA" id="ARBA00008661"/>
    </source>
</evidence>
<dbReference type="Gene3D" id="3.90.550.50">
    <property type="match status" value="1"/>
</dbReference>
<keyword evidence="3 10" id="KW-0328">Glycosyltransferase</keyword>
<evidence type="ECO:0000259" key="13">
    <source>
        <dbReference type="Pfam" id="PF00852"/>
    </source>
</evidence>
<evidence type="ECO:0000256" key="5">
    <source>
        <dbReference type="ARBA" id="ARBA00022692"/>
    </source>
</evidence>
<evidence type="ECO:0000256" key="11">
    <source>
        <dbReference type="SAM" id="MobiDB-lite"/>
    </source>
</evidence>
<comment type="similarity">
    <text evidence="2">Belongs to the glycosyltransferase 31 family.</text>
</comment>
<dbReference type="Gene3D" id="3.40.50.11660">
    <property type="entry name" value="Glycosyl transferase family 10, C-terminal domain"/>
    <property type="match status" value="1"/>
</dbReference>
<organism evidence="14 15">
    <name type="scientific">Phytophthora fragariaefolia</name>
    <dbReference type="NCBI Taxonomy" id="1490495"/>
    <lineage>
        <taxon>Eukaryota</taxon>
        <taxon>Sar</taxon>
        <taxon>Stramenopiles</taxon>
        <taxon>Oomycota</taxon>
        <taxon>Peronosporomycetes</taxon>
        <taxon>Peronosporales</taxon>
        <taxon>Peronosporaceae</taxon>
        <taxon>Phytophthora</taxon>
    </lineage>
</organism>
<gene>
    <name evidence="14" type="ORF">Pfra01_001108900</name>
</gene>
<keyword evidence="5 10" id="KW-0812">Transmembrane</keyword>
<dbReference type="Pfam" id="PF00852">
    <property type="entry name" value="Glyco_transf_10"/>
    <property type="match status" value="1"/>
</dbReference>
<evidence type="ECO:0000256" key="7">
    <source>
        <dbReference type="ARBA" id="ARBA00022989"/>
    </source>
</evidence>
<keyword evidence="12" id="KW-0732">Signal</keyword>
<keyword evidence="9" id="KW-0472">Membrane</keyword>
<dbReference type="PANTHER" id="PTHR11214:SF3">
    <property type="entry name" value="BETA-1,3-GALACTOSYLTRANSFERASE 6"/>
    <property type="match status" value="1"/>
</dbReference>
<dbReference type="InterPro" id="IPR002659">
    <property type="entry name" value="Glyco_trans_31"/>
</dbReference>
<evidence type="ECO:0000256" key="4">
    <source>
        <dbReference type="ARBA" id="ARBA00022679"/>
    </source>
</evidence>
<keyword evidence="6" id="KW-0735">Signal-anchor</keyword>
<dbReference type="GO" id="GO:0032580">
    <property type="term" value="C:Golgi cisterna membrane"/>
    <property type="evidence" value="ECO:0007669"/>
    <property type="project" value="UniProtKB-SubCell"/>
</dbReference>
<dbReference type="PANTHER" id="PTHR11214">
    <property type="entry name" value="BETA-1,3-N-ACETYLGLUCOSAMINYLTRANSFERASE"/>
    <property type="match status" value="1"/>
</dbReference>
<dbReference type="InterPro" id="IPR038577">
    <property type="entry name" value="GT10-like_C_sf"/>
</dbReference>
<evidence type="ECO:0000256" key="12">
    <source>
        <dbReference type="SAM" id="SignalP"/>
    </source>
</evidence>
<dbReference type="GO" id="GO:0000139">
    <property type="term" value="C:Golgi membrane"/>
    <property type="evidence" value="ECO:0007669"/>
    <property type="project" value="UniProtKB-SubCell"/>
</dbReference>